<reference evidence="2" key="1">
    <citation type="submission" date="2016-01" db="EMBL/GenBank/DDBJ databases">
        <authorList>
            <person name="Mcilroy J.S."/>
            <person name="Karst M S."/>
            <person name="Albertsen M."/>
        </authorList>
    </citation>
    <scope>NUCLEOTIDE SEQUENCE</scope>
    <source>
        <strain evidence="2">Cfx-K</strain>
    </source>
</reference>
<dbReference type="Proteomes" id="UP000215027">
    <property type="component" value="Chromosome I"/>
</dbReference>
<organism evidence="2 3">
    <name type="scientific">Candidatus Promineifilum breve</name>
    <dbReference type="NCBI Taxonomy" id="1806508"/>
    <lineage>
        <taxon>Bacteria</taxon>
        <taxon>Bacillati</taxon>
        <taxon>Chloroflexota</taxon>
        <taxon>Ardenticatenia</taxon>
        <taxon>Candidatus Promineifilales</taxon>
        <taxon>Candidatus Promineifilaceae</taxon>
        <taxon>Candidatus Promineifilum</taxon>
    </lineage>
</organism>
<dbReference type="Pfam" id="PF13380">
    <property type="entry name" value="CoA_binding_2"/>
    <property type="match status" value="1"/>
</dbReference>
<name>A0A160SY72_9CHLR</name>
<keyword evidence="3" id="KW-1185">Reference proteome</keyword>
<accession>A0A160SY72</accession>
<dbReference type="InterPro" id="IPR003781">
    <property type="entry name" value="CoA-bd"/>
</dbReference>
<dbReference type="InterPro" id="IPR036291">
    <property type="entry name" value="NAD(P)-bd_dom_sf"/>
</dbReference>
<dbReference type="OrthoDB" id="9804695at2"/>
<dbReference type="PANTHER" id="PTHR33303:SF2">
    <property type="entry name" value="COA-BINDING DOMAIN-CONTAINING PROTEIN"/>
    <property type="match status" value="1"/>
</dbReference>
<feature type="domain" description="CoA-binding" evidence="1">
    <location>
        <begin position="10"/>
        <end position="104"/>
    </location>
</feature>
<dbReference type="PANTHER" id="PTHR33303">
    <property type="entry name" value="CYTOPLASMIC PROTEIN-RELATED"/>
    <property type="match status" value="1"/>
</dbReference>
<sequence>MNDQQAIDKILRESRSIAVVGFSTNPQKAGYYVPAYLKRQGYTIHAVNPNAGEGLDGDPAYGALADVPVPVDLVLLFQRSENVPPFVEQAIAIGAKAVWMQLGISNHEAARQAEAAGLDVVQNACMLVEHKNWK</sequence>
<proteinExistence type="predicted"/>
<dbReference type="SUPFAM" id="SSF51735">
    <property type="entry name" value="NAD(P)-binding Rossmann-fold domains"/>
    <property type="match status" value="1"/>
</dbReference>
<dbReference type="RefSeq" id="WP_095041640.1">
    <property type="nucleotide sequence ID" value="NZ_LN890655.1"/>
</dbReference>
<dbReference type="KEGG" id="pbf:CFX0092_A0093"/>
<dbReference type="AlphaFoldDB" id="A0A160SY72"/>
<evidence type="ECO:0000313" key="3">
    <source>
        <dbReference type="Proteomes" id="UP000215027"/>
    </source>
</evidence>
<dbReference type="SMART" id="SM00881">
    <property type="entry name" value="CoA_binding"/>
    <property type="match status" value="1"/>
</dbReference>
<dbReference type="Gene3D" id="3.40.50.720">
    <property type="entry name" value="NAD(P)-binding Rossmann-like Domain"/>
    <property type="match status" value="1"/>
</dbReference>
<evidence type="ECO:0000259" key="1">
    <source>
        <dbReference type="SMART" id="SM00881"/>
    </source>
</evidence>
<protein>
    <recommendedName>
        <fullName evidence="1">CoA-binding domain-containing protein</fullName>
    </recommendedName>
</protein>
<dbReference type="EMBL" id="LN890655">
    <property type="protein sequence ID" value="CUS01974.2"/>
    <property type="molecule type" value="Genomic_DNA"/>
</dbReference>
<gene>
    <name evidence="2" type="ORF">CFX0092_A0093</name>
</gene>
<evidence type="ECO:0000313" key="2">
    <source>
        <dbReference type="EMBL" id="CUS01974.2"/>
    </source>
</evidence>